<dbReference type="OrthoDB" id="424753at2759"/>
<reference evidence="1" key="1">
    <citation type="submission" date="2021-06" db="EMBL/GenBank/DDBJ databases">
        <authorList>
            <person name="Kallberg Y."/>
            <person name="Tangrot J."/>
            <person name="Rosling A."/>
        </authorList>
    </citation>
    <scope>NUCLEOTIDE SEQUENCE</scope>
    <source>
        <strain evidence="1">FL130A</strain>
    </source>
</reference>
<gene>
    <name evidence="1" type="ORF">ALEPTO_LOCUS6378</name>
</gene>
<organism evidence="1 2">
    <name type="scientific">Ambispora leptoticha</name>
    <dbReference type="NCBI Taxonomy" id="144679"/>
    <lineage>
        <taxon>Eukaryota</taxon>
        <taxon>Fungi</taxon>
        <taxon>Fungi incertae sedis</taxon>
        <taxon>Mucoromycota</taxon>
        <taxon>Glomeromycotina</taxon>
        <taxon>Glomeromycetes</taxon>
        <taxon>Archaeosporales</taxon>
        <taxon>Ambisporaceae</taxon>
        <taxon>Ambispora</taxon>
    </lineage>
</organism>
<feature type="non-terminal residue" evidence="1">
    <location>
        <position position="273"/>
    </location>
</feature>
<dbReference type="AlphaFoldDB" id="A0A9N9BAX2"/>
<dbReference type="Proteomes" id="UP000789508">
    <property type="component" value="Unassembled WGS sequence"/>
</dbReference>
<accession>A0A9N9BAX2</accession>
<evidence type="ECO:0000313" key="2">
    <source>
        <dbReference type="Proteomes" id="UP000789508"/>
    </source>
</evidence>
<comment type="caution">
    <text evidence="1">The sequence shown here is derived from an EMBL/GenBank/DDBJ whole genome shotgun (WGS) entry which is preliminary data.</text>
</comment>
<sequence length="273" mass="30708">ILIDGSVNFVKTYHTHSWNYYGQRRGTEIWGRWGNGTPNSGVFLIWRHGDEGSGGSSMSQWDGQYNIFYTNEPNQPNLSTSQLTFSAHNFAFFIAGSGIDVVGPYTINNGQFIPSSRTITFTKSYTNHNLAWIYRGQYNGELFFGKWGTNNQPNLGSFIIRRVFEVGTHSFTGNWRGYYFYSTNDNSDQMSINLKSTGNAIDGSGSDSVGSFKINGQILIDGSVNFVKTYHTHSWNYYGQRRGAEIWGRWGNGTPNSGVFLIWRHGDSGLSIL</sequence>
<proteinExistence type="predicted"/>
<keyword evidence="2" id="KW-1185">Reference proteome</keyword>
<protein>
    <submittedName>
        <fullName evidence="1">2474_t:CDS:1</fullName>
    </submittedName>
</protein>
<evidence type="ECO:0000313" key="1">
    <source>
        <dbReference type="EMBL" id="CAG8561631.1"/>
    </source>
</evidence>
<dbReference type="EMBL" id="CAJVPS010002164">
    <property type="protein sequence ID" value="CAG8561631.1"/>
    <property type="molecule type" value="Genomic_DNA"/>
</dbReference>
<name>A0A9N9BAX2_9GLOM</name>